<dbReference type="EMBL" id="ABDF02000070">
    <property type="protein sequence ID" value="EHK21509.1"/>
    <property type="molecule type" value="Genomic_DNA"/>
</dbReference>
<keyword evidence="2" id="KW-1185">Reference proteome</keyword>
<dbReference type="AlphaFoldDB" id="G9MVL1"/>
<dbReference type="GeneID" id="25797346"/>
<organism evidence="1 2">
    <name type="scientific">Hypocrea virens (strain Gv29-8 / FGSC 10586)</name>
    <name type="common">Gliocladium virens</name>
    <name type="synonym">Trichoderma virens</name>
    <dbReference type="NCBI Taxonomy" id="413071"/>
    <lineage>
        <taxon>Eukaryota</taxon>
        <taxon>Fungi</taxon>
        <taxon>Dikarya</taxon>
        <taxon>Ascomycota</taxon>
        <taxon>Pezizomycotina</taxon>
        <taxon>Sordariomycetes</taxon>
        <taxon>Hypocreomycetidae</taxon>
        <taxon>Hypocreales</taxon>
        <taxon>Hypocreaceae</taxon>
        <taxon>Trichoderma</taxon>
    </lineage>
</organism>
<accession>G9MVL1</accession>
<dbReference type="Proteomes" id="UP000007115">
    <property type="component" value="Unassembled WGS sequence"/>
</dbReference>
<evidence type="ECO:0000313" key="1">
    <source>
        <dbReference type="EMBL" id="EHK21509.1"/>
    </source>
</evidence>
<dbReference type="STRING" id="413071.G9MVL1"/>
<dbReference type="eggNOG" id="ENOG502R11Z">
    <property type="taxonomic scope" value="Eukaryota"/>
</dbReference>
<gene>
    <name evidence="1" type="ORF">TRIVIDRAFT_70440</name>
</gene>
<sequence>MGSGKEACRILCWTLFRQRDAKTHPPQSENTKRSIEIVSLIKSHLEENPRVCLFVAHQGFYAQYFPYSLLRQWRVNTLLGTGQTEYYCNDCSNGHSISDQDYWFLAHFLTCNDFYGAYLSPQHLRTLYFDYCLSVPFQLARKVMDAHRSGSPHDYPAELLVPRWPLKSSCRNVNYVKSWNARIVDDQLALYSQTILTLDGTRKPAEYFDMGLLSICRHVNTGRLMLGNQDSPSEDAFSRLHGTILSCPICLTDYYINILWQRGKWKLGVYAYHILNTSRLPADWSWDTMAYCPEEARASPRIRKMSNIPPGRAVRLWDTAQGMAPDMRPDGEWAPQPESHKDTRYMNRLVYLH</sequence>
<dbReference type="VEuPathDB" id="FungiDB:TRIVIDRAFT_70440"/>
<name>G9MVL1_HYPVG</name>
<dbReference type="RefSeq" id="XP_013955703.1">
    <property type="nucleotide sequence ID" value="XM_014100228.1"/>
</dbReference>
<proteinExistence type="predicted"/>
<dbReference type="HOGENOM" id="CLU_785409_0_0_1"/>
<reference evidence="1 2" key="1">
    <citation type="journal article" date="2011" name="Genome Biol.">
        <title>Comparative genome sequence analysis underscores mycoparasitism as the ancestral life style of Trichoderma.</title>
        <authorList>
            <person name="Kubicek C.P."/>
            <person name="Herrera-Estrella A."/>
            <person name="Seidl-Seiboth V."/>
            <person name="Martinez D.A."/>
            <person name="Druzhinina I.S."/>
            <person name="Thon M."/>
            <person name="Zeilinger S."/>
            <person name="Casas-Flores S."/>
            <person name="Horwitz B.A."/>
            <person name="Mukherjee P.K."/>
            <person name="Mukherjee M."/>
            <person name="Kredics L."/>
            <person name="Alcaraz L.D."/>
            <person name="Aerts A."/>
            <person name="Antal Z."/>
            <person name="Atanasova L."/>
            <person name="Cervantes-Badillo M.G."/>
            <person name="Challacombe J."/>
            <person name="Chertkov O."/>
            <person name="McCluskey K."/>
            <person name="Coulpier F."/>
            <person name="Deshpande N."/>
            <person name="von Doehren H."/>
            <person name="Ebbole D.J."/>
            <person name="Esquivel-Naranjo E.U."/>
            <person name="Fekete E."/>
            <person name="Flipphi M."/>
            <person name="Glaser F."/>
            <person name="Gomez-Rodriguez E.Y."/>
            <person name="Gruber S."/>
            <person name="Han C."/>
            <person name="Henrissat B."/>
            <person name="Hermosa R."/>
            <person name="Hernandez-Onate M."/>
            <person name="Karaffa L."/>
            <person name="Kosti I."/>
            <person name="Le Crom S."/>
            <person name="Lindquist E."/>
            <person name="Lucas S."/>
            <person name="Luebeck M."/>
            <person name="Luebeck P.S."/>
            <person name="Margeot A."/>
            <person name="Metz B."/>
            <person name="Misra M."/>
            <person name="Nevalainen H."/>
            <person name="Omann M."/>
            <person name="Packer N."/>
            <person name="Perrone G."/>
            <person name="Uresti-Rivera E.E."/>
            <person name="Salamov A."/>
            <person name="Schmoll M."/>
            <person name="Seiboth B."/>
            <person name="Shapiro H."/>
            <person name="Sukno S."/>
            <person name="Tamayo-Ramos J.A."/>
            <person name="Tisch D."/>
            <person name="Wiest A."/>
            <person name="Wilkinson H.H."/>
            <person name="Zhang M."/>
            <person name="Coutinho P.M."/>
            <person name="Kenerley C.M."/>
            <person name="Monte E."/>
            <person name="Baker S.E."/>
            <person name="Grigoriev I.V."/>
        </authorList>
    </citation>
    <scope>NUCLEOTIDE SEQUENCE [LARGE SCALE GENOMIC DNA]</scope>
    <source>
        <strain evidence="2">Gv29-8 / FGSC 10586</strain>
    </source>
</reference>
<comment type="caution">
    <text evidence="1">The sequence shown here is derived from an EMBL/GenBank/DDBJ whole genome shotgun (WGS) entry which is preliminary data.</text>
</comment>
<evidence type="ECO:0000313" key="2">
    <source>
        <dbReference type="Proteomes" id="UP000007115"/>
    </source>
</evidence>
<dbReference type="InParanoid" id="G9MVL1"/>
<protein>
    <submittedName>
        <fullName evidence="1">Uncharacterized protein</fullName>
    </submittedName>
</protein>
<dbReference type="OrthoDB" id="3766406at2759"/>